<evidence type="ECO:0000259" key="2">
    <source>
        <dbReference type="Pfam" id="PF00656"/>
    </source>
</evidence>
<evidence type="ECO:0000256" key="1">
    <source>
        <dbReference type="SAM" id="MobiDB-lite"/>
    </source>
</evidence>
<feature type="domain" description="Peptidase C14 caspase" evidence="2">
    <location>
        <begin position="48"/>
        <end position="189"/>
    </location>
</feature>
<dbReference type="Gene3D" id="1.10.10.1770">
    <property type="entry name" value="Gun4-like"/>
    <property type="match status" value="1"/>
</dbReference>
<dbReference type="EMBL" id="JACJSV010000035">
    <property type="protein sequence ID" value="MBD2601121.1"/>
    <property type="molecule type" value="Genomic_DNA"/>
</dbReference>
<keyword evidence="5" id="KW-1185">Reference proteome</keyword>
<evidence type="ECO:0000313" key="4">
    <source>
        <dbReference type="EMBL" id="MBD2601121.1"/>
    </source>
</evidence>
<organism evidence="4 5">
    <name type="scientific">Microcystis viridis FACHB-1342</name>
    <dbReference type="NCBI Taxonomy" id="2692900"/>
    <lineage>
        <taxon>Bacteria</taxon>
        <taxon>Bacillati</taxon>
        <taxon>Cyanobacteriota</taxon>
        <taxon>Cyanophyceae</taxon>
        <taxon>Oscillatoriophycideae</taxon>
        <taxon>Chroococcales</taxon>
        <taxon>Microcystaceae</taxon>
        <taxon>Microcystis</taxon>
    </lineage>
</organism>
<proteinExistence type="predicted"/>
<name>A0ABR8GCS8_MICVR</name>
<dbReference type="Pfam" id="PF00656">
    <property type="entry name" value="Peptidase_C14"/>
    <property type="match status" value="1"/>
</dbReference>
<accession>A0ABR8GCS8</accession>
<dbReference type="InterPro" id="IPR011600">
    <property type="entry name" value="Pept_C14_caspase"/>
</dbReference>
<dbReference type="InterPro" id="IPR029030">
    <property type="entry name" value="Caspase-like_dom_sf"/>
</dbReference>
<feature type="compositionally biased region" description="Pro residues" evidence="1">
    <location>
        <begin position="293"/>
        <end position="314"/>
    </location>
</feature>
<dbReference type="Pfam" id="PF05419">
    <property type="entry name" value="GUN4"/>
    <property type="match status" value="1"/>
</dbReference>
<sequence length="504" mass="56256">MKKAFWGCLALTGITASLVGIKIAQAQRNSLIVKDANGKEVIVYQESHALVIWAGDYKNWGKLNNLQYEAKEVITALQKQGFQVREIPNPNRTKLSNGIKDFIDDYGYRQNNRLVIFFAGHGYTRQQTKGYLVPVDAPDPIVDEQGFLKAALSMEQINSWATQMEAKHVLFVFDSCFSGTIFKQRSNGEDAGNAYIRDVMNKPVRQFLTAGDANEKVPAKSVFTPLFLRALEGEADYTKDGYVTGSELGLYLTQHLPNLTRGNQHPQFGTILDVNLNRGDIVFRSSIAVVSPQPSPSPPVLTPPKSTPSNPPIQPRSTLISSTTGVDYTTLRELLQQKKWKEADQKTWDLMLAAAKREKEGWIDSKSAEKFSCEDLRMIDREWLAASGGQFGFSVQLAIYKQTGNSIGEYNSQAFARFGDAIGWRVNGNWKEYSDLIWSTNAPSSAPKGHLPMPTRVVDQERVEASNIQGPIRVDGESILYRIFFRVSGQDYSLFSSRVAACEL</sequence>
<dbReference type="Gene3D" id="1.25.40.620">
    <property type="match status" value="1"/>
</dbReference>
<evidence type="ECO:0000313" key="5">
    <source>
        <dbReference type="Proteomes" id="UP000648873"/>
    </source>
</evidence>
<evidence type="ECO:0000259" key="3">
    <source>
        <dbReference type="Pfam" id="PF05419"/>
    </source>
</evidence>
<dbReference type="PANTHER" id="PTHR34800:SF1">
    <property type="entry name" value="TETRAPYRROLE-BINDING PROTEIN, CHLOROPLASTIC"/>
    <property type="match status" value="1"/>
</dbReference>
<dbReference type="PANTHER" id="PTHR34800">
    <property type="entry name" value="TETRAPYRROLE-BINDING PROTEIN, CHLOROPLASTIC"/>
    <property type="match status" value="1"/>
</dbReference>
<dbReference type="SUPFAM" id="SSF140869">
    <property type="entry name" value="GUN4-like"/>
    <property type="match status" value="1"/>
</dbReference>
<gene>
    <name evidence="4" type="ORF">H6G40_12935</name>
</gene>
<comment type="caution">
    <text evidence="4">The sequence shown here is derived from an EMBL/GenBank/DDBJ whole genome shotgun (WGS) entry which is preliminary data.</text>
</comment>
<protein>
    <submittedName>
        <fullName evidence="4">GUN4 domain-containing protein</fullName>
    </submittedName>
</protein>
<dbReference type="InterPro" id="IPR008629">
    <property type="entry name" value="GUN4-like"/>
</dbReference>
<feature type="region of interest" description="Disordered" evidence="1">
    <location>
        <begin position="291"/>
        <end position="319"/>
    </location>
</feature>
<dbReference type="SUPFAM" id="SSF52129">
    <property type="entry name" value="Caspase-like"/>
    <property type="match status" value="1"/>
</dbReference>
<dbReference type="Proteomes" id="UP000648873">
    <property type="component" value="Unassembled WGS sequence"/>
</dbReference>
<feature type="domain" description="GUN4-like" evidence="3">
    <location>
        <begin position="322"/>
        <end position="456"/>
    </location>
</feature>
<dbReference type="RefSeq" id="WP_190537769.1">
    <property type="nucleotide sequence ID" value="NZ_JACJSV010000035.1"/>
</dbReference>
<dbReference type="InterPro" id="IPR037215">
    <property type="entry name" value="GUN4-like_sf"/>
</dbReference>
<reference evidence="4 5" key="1">
    <citation type="journal article" date="2020" name="ISME J.">
        <title>Comparative genomics reveals insights into cyanobacterial evolution and habitat adaptation.</title>
        <authorList>
            <person name="Chen M.Y."/>
            <person name="Teng W.K."/>
            <person name="Zhao L."/>
            <person name="Hu C.X."/>
            <person name="Zhou Y.K."/>
            <person name="Han B.P."/>
            <person name="Song L.R."/>
            <person name="Shu W.S."/>
        </authorList>
    </citation>
    <scope>NUCLEOTIDE SEQUENCE [LARGE SCALE GENOMIC DNA]</scope>
    <source>
        <strain evidence="4 5">FACHB-1342</strain>
    </source>
</reference>
<dbReference type="Gene3D" id="3.40.50.1460">
    <property type="match status" value="1"/>
</dbReference>
<dbReference type="CDD" id="cd16383">
    <property type="entry name" value="GUN4"/>
    <property type="match status" value="1"/>
</dbReference>